<comment type="function">
    <text evidence="7">Involved in peptide bond synthesis. Stimulates efficient translation and peptide-bond synthesis on native or reconstituted 70S ribosomes in vitro. Probably functions indirectly by altering the affinity of the ribosome for aminoacyl-tRNA, thus increasing their reactivity as acceptors for peptidyl transferase.</text>
</comment>
<keyword evidence="6 7" id="KW-0648">Protein biosynthesis</keyword>
<dbReference type="PANTHER" id="PTHR30053:SF12">
    <property type="entry name" value="ELONGATION FACTOR P (EF-P) FAMILY PROTEIN"/>
    <property type="match status" value="1"/>
</dbReference>
<dbReference type="NCBIfam" id="NF001810">
    <property type="entry name" value="PRK00529.1"/>
    <property type="match status" value="1"/>
</dbReference>
<dbReference type="KEGG" id="mpt:Mpe_A1962"/>
<dbReference type="FunFam" id="2.40.50.140:FF:000009">
    <property type="entry name" value="Elongation factor P"/>
    <property type="match status" value="1"/>
</dbReference>
<keyword evidence="4 7" id="KW-0963">Cytoplasm</keyword>
<reference evidence="12 13" key="1">
    <citation type="journal article" date="2007" name="J. Bacteriol.">
        <title>Whole-genome analysis of the methyl tert-butyl ether-degrading beta-proteobacterium Methylibium petroleiphilum PM1.</title>
        <authorList>
            <person name="Kane S.R."/>
            <person name="Chakicherla A.Y."/>
            <person name="Chain P.S.G."/>
            <person name="Schmidt R."/>
            <person name="Shin M.W."/>
            <person name="Legler T.C."/>
            <person name="Scow K.M."/>
            <person name="Larimer F.W."/>
            <person name="Lucas S.M."/>
            <person name="Richardson P.M."/>
            <person name="Hristova K.R."/>
        </authorList>
    </citation>
    <scope>NUCLEOTIDE SEQUENCE [LARGE SCALE GENOMIC DNA]</scope>
    <source>
        <strain evidence="13">ATCC BAA-1232 / LMG 22953 / PM1</strain>
    </source>
</reference>
<dbReference type="Pfam" id="PF01132">
    <property type="entry name" value="EFP"/>
    <property type="match status" value="1"/>
</dbReference>
<evidence type="ECO:0000256" key="5">
    <source>
        <dbReference type="ARBA" id="ARBA00022768"/>
    </source>
</evidence>
<dbReference type="InterPro" id="IPR013185">
    <property type="entry name" value="Transl_elong_KOW-like"/>
</dbReference>
<comment type="subcellular location">
    <subcellularLocation>
        <location evidence="1 7">Cytoplasm</location>
    </subcellularLocation>
</comment>
<evidence type="ECO:0000256" key="1">
    <source>
        <dbReference type="ARBA" id="ARBA00004496"/>
    </source>
</evidence>
<evidence type="ECO:0000256" key="8">
    <source>
        <dbReference type="NCBIfam" id="TIGR00038"/>
    </source>
</evidence>
<comment type="similarity">
    <text evidence="3 7 9">Belongs to the elongation factor P family.</text>
</comment>
<dbReference type="CDD" id="cd05794">
    <property type="entry name" value="S1_EF-P_repeat_2"/>
    <property type="match status" value="1"/>
</dbReference>
<protein>
    <recommendedName>
        <fullName evidence="7 8">Elongation factor P</fullName>
        <shortName evidence="7">EF-P</shortName>
    </recommendedName>
</protein>
<dbReference type="HAMAP" id="MF_00141">
    <property type="entry name" value="EF_P"/>
    <property type="match status" value="1"/>
</dbReference>
<dbReference type="GO" id="GO:0043043">
    <property type="term" value="P:peptide biosynthetic process"/>
    <property type="evidence" value="ECO:0007669"/>
    <property type="project" value="InterPro"/>
</dbReference>
<dbReference type="SUPFAM" id="SSF50104">
    <property type="entry name" value="Translation proteins SH3-like domain"/>
    <property type="match status" value="1"/>
</dbReference>
<comment type="pathway">
    <text evidence="2 7">Protein biosynthesis; polypeptide chain elongation.</text>
</comment>
<gene>
    <name evidence="7" type="primary">efp</name>
    <name evidence="12" type="ordered locus">Mpe_A1962</name>
</gene>
<dbReference type="Proteomes" id="UP000000366">
    <property type="component" value="Chromosome"/>
</dbReference>
<dbReference type="Gene3D" id="2.30.30.30">
    <property type="match status" value="1"/>
</dbReference>
<evidence type="ECO:0000313" key="12">
    <source>
        <dbReference type="EMBL" id="ABM94920.1"/>
    </source>
</evidence>
<dbReference type="EMBL" id="CP000555">
    <property type="protein sequence ID" value="ABM94920.1"/>
    <property type="molecule type" value="Genomic_DNA"/>
</dbReference>
<dbReference type="STRING" id="420662.Mpe_A1962"/>
<evidence type="ECO:0000256" key="9">
    <source>
        <dbReference type="RuleBase" id="RU004389"/>
    </source>
</evidence>
<dbReference type="PANTHER" id="PTHR30053">
    <property type="entry name" value="ELONGATION FACTOR P"/>
    <property type="match status" value="1"/>
</dbReference>
<dbReference type="eggNOG" id="COG0231">
    <property type="taxonomic scope" value="Bacteria"/>
</dbReference>
<dbReference type="NCBIfam" id="TIGR00038">
    <property type="entry name" value="efp"/>
    <property type="match status" value="1"/>
</dbReference>
<dbReference type="GO" id="GO:0003746">
    <property type="term" value="F:translation elongation factor activity"/>
    <property type="evidence" value="ECO:0007669"/>
    <property type="project" value="UniProtKB-UniRule"/>
</dbReference>
<feature type="domain" description="Elongation factor P C-terminal" evidence="10">
    <location>
        <begin position="143"/>
        <end position="198"/>
    </location>
</feature>
<evidence type="ECO:0000256" key="7">
    <source>
        <dbReference type="HAMAP-Rule" id="MF_00141"/>
    </source>
</evidence>
<dbReference type="InterPro" id="IPR020599">
    <property type="entry name" value="Transl_elong_fac_P/YeiP"/>
</dbReference>
<keyword evidence="13" id="KW-1185">Reference proteome</keyword>
<accession>A2SH81</accession>
<evidence type="ECO:0000256" key="3">
    <source>
        <dbReference type="ARBA" id="ARBA00009479"/>
    </source>
</evidence>
<dbReference type="PROSITE" id="PS01275">
    <property type="entry name" value="EFP"/>
    <property type="match status" value="1"/>
</dbReference>
<dbReference type="GO" id="GO:0005829">
    <property type="term" value="C:cytosol"/>
    <property type="evidence" value="ECO:0007669"/>
    <property type="project" value="UniProtKB-ARBA"/>
</dbReference>
<dbReference type="SMART" id="SM00841">
    <property type="entry name" value="Elong-fact-P_C"/>
    <property type="match status" value="1"/>
</dbReference>
<dbReference type="PIRSF" id="PIRSF005901">
    <property type="entry name" value="EF-P"/>
    <property type="match status" value="1"/>
</dbReference>
<evidence type="ECO:0000259" key="10">
    <source>
        <dbReference type="SMART" id="SM00841"/>
    </source>
</evidence>
<dbReference type="InterPro" id="IPR001059">
    <property type="entry name" value="Transl_elong_P/YeiP_cen"/>
</dbReference>
<evidence type="ECO:0000313" key="13">
    <source>
        <dbReference type="Proteomes" id="UP000000366"/>
    </source>
</evidence>
<dbReference type="CDD" id="cd04470">
    <property type="entry name" value="S1_EF-P_repeat_1"/>
    <property type="match status" value="1"/>
</dbReference>
<dbReference type="InterPro" id="IPR008991">
    <property type="entry name" value="Translation_prot_SH3-like_sf"/>
</dbReference>
<evidence type="ECO:0000256" key="6">
    <source>
        <dbReference type="ARBA" id="ARBA00022917"/>
    </source>
</evidence>
<dbReference type="UniPathway" id="UPA00345"/>
<keyword evidence="5 7" id="KW-0251">Elongation factor</keyword>
<dbReference type="InterPro" id="IPR014722">
    <property type="entry name" value="Rib_uL2_dom2"/>
</dbReference>
<evidence type="ECO:0000259" key="11">
    <source>
        <dbReference type="SMART" id="SM01185"/>
    </source>
</evidence>
<dbReference type="SUPFAM" id="SSF50249">
    <property type="entry name" value="Nucleic acid-binding proteins"/>
    <property type="match status" value="2"/>
</dbReference>
<dbReference type="Gene3D" id="2.40.50.140">
    <property type="entry name" value="Nucleic acid-binding proteins"/>
    <property type="match status" value="2"/>
</dbReference>
<dbReference type="HOGENOM" id="CLU_074944_2_1_4"/>
<feature type="domain" description="Translation elongation factor P/YeiP central" evidence="11">
    <location>
        <begin position="82"/>
        <end position="135"/>
    </location>
</feature>
<dbReference type="SMART" id="SM01185">
    <property type="entry name" value="EFP"/>
    <property type="match status" value="1"/>
</dbReference>
<dbReference type="Pfam" id="PF08207">
    <property type="entry name" value="EFP_N"/>
    <property type="match status" value="1"/>
</dbReference>
<dbReference type="InterPro" id="IPR013852">
    <property type="entry name" value="Transl_elong_P/YeiP_CS"/>
</dbReference>
<dbReference type="InterPro" id="IPR015365">
    <property type="entry name" value="Elong-fact-P_C"/>
</dbReference>
<evidence type="ECO:0000256" key="4">
    <source>
        <dbReference type="ARBA" id="ARBA00022490"/>
    </source>
</evidence>
<dbReference type="InterPro" id="IPR012340">
    <property type="entry name" value="NA-bd_OB-fold"/>
</dbReference>
<dbReference type="FunFam" id="2.40.50.140:FF:000004">
    <property type="entry name" value="Elongation factor P"/>
    <property type="match status" value="1"/>
</dbReference>
<dbReference type="Pfam" id="PF09285">
    <property type="entry name" value="Elong-fact-P_C"/>
    <property type="match status" value="1"/>
</dbReference>
<name>A2SH81_METPP</name>
<evidence type="ECO:0000256" key="2">
    <source>
        <dbReference type="ARBA" id="ARBA00004815"/>
    </source>
</evidence>
<organism evidence="12 13">
    <name type="scientific">Methylibium petroleiphilum (strain ATCC BAA-1232 / LMG 22953 / PM1)</name>
    <dbReference type="NCBI Taxonomy" id="420662"/>
    <lineage>
        <taxon>Bacteria</taxon>
        <taxon>Pseudomonadati</taxon>
        <taxon>Pseudomonadota</taxon>
        <taxon>Betaproteobacteria</taxon>
        <taxon>Burkholderiales</taxon>
        <taxon>Sphaerotilaceae</taxon>
        <taxon>Methylibium</taxon>
    </lineage>
</organism>
<dbReference type="InterPro" id="IPR011768">
    <property type="entry name" value="Transl_elongation_fac_P"/>
</dbReference>
<dbReference type="AlphaFoldDB" id="A2SH81"/>
<proteinExistence type="inferred from homology"/>
<sequence>MAGPPRTRPFQHGITMKLAQEIRAGNVIMQGKDPMVVLKTEYSRGGRNSATVRMKMKNLLNGSGAEVVFKADDKMDQIVLEKKECTYSYFADPMYAFMDAEYNQFEVESENMGDAIQYLEDGMPVEVVFYDGKAISVELPTSLVREITETEPAVKGDTSGKVLKIAKLATGFEISVPLFVQTGDKVEIDTRTHEYRKRV</sequence>
<dbReference type="FunFam" id="2.30.30.30:FF:000003">
    <property type="entry name" value="Elongation factor P"/>
    <property type="match status" value="1"/>
</dbReference>